<keyword evidence="1" id="KW-0479">Metal-binding</keyword>
<organism evidence="7 8">
    <name type="scientific">Capsella rubella</name>
    <dbReference type="NCBI Taxonomy" id="81985"/>
    <lineage>
        <taxon>Eukaryota</taxon>
        <taxon>Viridiplantae</taxon>
        <taxon>Streptophyta</taxon>
        <taxon>Embryophyta</taxon>
        <taxon>Tracheophyta</taxon>
        <taxon>Spermatophyta</taxon>
        <taxon>Magnoliopsida</taxon>
        <taxon>eudicotyledons</taxon>
        <taxon>Gunneridae</taxon>
        <taxon>Pentapetalae</taxon>
        <taxon>rosids</taxon>
        <taxon>malvids</taxon>
        <taxon>Brassicales</taxon>
        <taxon>Brassicaceae</taxon>
        <taxon>Camelineae</taxon>
        <taxon>Capsella</taxon>
    </lineage>
</organism>
<evidence type="ECO:0000256" key="3">
    <source>
        <dbReference type="ARBA" id="ARBA00022771"/>
    </source>
</evidence>
<evidence type="ECO:0000313" key="7">
    <source>
        <dbReference type="EMBL" id="EOA33653.1"/>
    </source>
</evidence>
<feature type="domain" description="Phorbol-ester/DAG-type" evidence="5">
    <location>
        <begin position="422"/>
        <end position="473"/>
    </location>
</feature>
<dbReference type="Proteomes" id="UP000029121">
    <property type="component" value="Unassembled WGS sequence"/>
</dbReference>
<dbReference type="InterPro" id="IPR054483">
    <property type="entry name" value="DC1-like_CT"/>
</dbReference>
<dbReference type="SMART" id="SM00109">
    <property type="entry name" value="C1"/>
    <property type="match status" value="3"/>
</dbReference>
<dbReference type="InterPro" id="IPR002219">
    <property type="entry name" value="PKC_DAG/PE"/>
</dbReference>
<proteinExistence type="predicted"/>
<dbReference type="InterPro" id="IPR053192">
    <property type="entry name" value="Vacuole_Formation_Reg"/>
</dbReference>
<dbReference type="PANTHER" id="PTHR32410:SF181">
    <property type="entry name" value="CYSTEINE_HISTIDINE-RICH C1 DOMAIN FAMILY PROTEIN"/>
    <property type="match status" value="1"/>
</dbReference>
<keyword evidence="4" id="KW-0862">Zinc</keyword>
<dbReference type="InterPro" id="IPR001965">
    <property type="entry name" value="Znf_PHD"/>
</dbReference>
<keyword evidence="2" id="KW-0677">Repeat</keyword>
<dbReference type="SUPFAM" id="SSF57889">
    <property type="entry name" value="Cysteine-rich domain"/>
    <property type="match status" value="6"/>
</dbReference>
<feature type="domain" description="Phorbol-ester/DAG-type" evidence="5">
    <location>
        <begin position="508"/>
        <end position="558"/>
    </location>
</feature>
<feature type="domain" description="Zinc finger PHD-type" evidence="6">
    <location>
        <begin position="383"/>
        <end position="443"/>
    </location>
</feature>
<dbReference type="GO" id="GO:0008270">
    <property type="term" value="F:zinc ion binding"/>
    <property type="evidence" value="ECO:0007669"/>
    <property type="project" value="UniProtKB-KW"/>
</dbReference>
<keyword evidence="3" id="KW-0863">Zinc-finger</keyword>
<feature type="domain" description="Zinc finger PHD-type" evidence="6">
    <location>
        <begin position="525"/>
        <end position="587"/>
    </location>
</feature>
<dbReference type="AlphaFoldDB" id="R0IAN5"/>
<dbReference type="InterPro" id="IPR046349">
    <property type="entry name" value="C1-like_sf"/>
</dbReference>
<evidence type="ECO:0000256" key="4">
    <source>
        <dbReference type="ARBA" id="ARBA00022833"/>
    </source>
</evidence>
<evidence type="ECO:0000259" key="5">
    <source>
        <dbReference type="SMART" id="SM00109"/>
    </source>
</evidence>
<feature type="domain" description="Zinc finger PHD-type" evidence="6">
    <location>
        <begin position="99"/>
        <end position="175"/>
    </location>
</feature>
<evidence type="ECO:0008006" key="9">
    <source>
        <dbReference type="Google" id="ProtNLM"/>
    </source>
</evidence>
<dbReference type="SMART" id="SM00249">
    <property type="entry name" value="PHD"/>
    <property type="match status" value="4"/>
</dbReference>
<keyword evidence="8" id="KW-1185">Reference proteome</keyword>
<dbReference type="Pfam" id="PF22926">
    <property type="entry name" value="C1-like_CT"/>
    <property type="match status" value="1"/>
</dbReference>
<protein>
    <recommendedName>
        <fullName evidence="9">Phorbol-ester/DAG-type domain-containing protein</fullName>
    </recommendedName>
</protein>
<reference evidence="8" key="1">
    <citation type="journal article" date="2013" name="Nat. Genet.">
        <title>The Capsella rubella genome and the genomic consequences of rapid mating system evolution.</title>
        <authorList>
            <person name="Slotte T."/>
            <person name="Hazzouri K.M."/>
            <person name="Agren J.A."/>
            <person name="Koenig D."/>
            <person name="Maumus F."/>
            <person name="Guo Y.L."/>
            <person name="Steige K."/>
            <person name="Platts A.E."/>
            <person name="Escobar J.S."/>
            <person name="Newman L.K."/>
            <person name="Wang W."/>
            <person name="Mandakova T."/>
            <person name="Vello E."/>
            <person name="Smith L.M."/>
            <person name="Henz S.R."/>
            <person name="Steffen J."/>
            <person name="Takuno S."/>
            <person name="Brandvain Y."/>
            <person name="Coop G."/>
            <person name="Andolfatto P."/>
            <person name="Hu T.T."/>
            <person name="Blanchette M."/>
            <person name="Clark R.M."/>
            <person name="Quesneville H."/>
            <person name="Nordborg M."/>
            <person name="Gaut B.S."/>
            <person name="Lysak M.A."/>
            <person name="Jenkins J."/>
            <person name="Grimwood J."/>
            <person name="Chapman J."/>
            <person name="Prochnik S."/>
            <person name="Shu S."/>
            <person name="Rokhsar D."/>
            <person name="Schmutz J."/>
            <person name="Weigel D."/>
            <person name="Wright S.I."/>
        </authorList>
    </citation>
    <scope>NUCLEOTIDE SEQUENCE [LARGE SCALE GENOMIC DNA]</scope>
    <source>
        <strain evidence="8">cv. Monte Gargano</strain>
    </source>
</reference>
<feature type="domain" description="Phorbol-ester/DAG-type" evidence="5">
    <location>
        <begin position="369"/>
        <end position="416"/>
    </location>
</feature>
<dbReference type="InterPro" id="IPR004146">
    <property type="entry name" value="DC1"/>
</dbReference>
<evidence type="ECO:0000256" key="1">
    <source>
        <dbReference type="ARBA" id="ARBA00022723"/>
    </source>
</evidence>
<dbReference type="eggNOG" id="ENOG502SFKZ">
    <property type="taxonomic scope" value="Eukaryota"/>
</dbReference>
<dbReference type="PANTHER" id="PTHR32410">
    <property type="entry name" value="CYSTEINE/HISTIDINE-RICH C1 DOMAIN FAMILY PROTEIN"/>
    <property type="match status" value="1"/>
</dbReference>
<gene>
    <name evidence="7" type="ORF">CARUB_v10019827mg</name>
</gene>
<accession>R0IAN5</accession>
<evidence type="ECO:0000256" key="2">
    <source>
        <dbReference type="ARBA" id="ARBA00022737"/>
    </source>
</evidence>
<evidence type="ECO:0000259" key="6">
    <source>
        <dbReference type="SMART" id="SM00249"/>
    </source>
</evidence>
<feature type="domain" description="Zinc finger PHD-type" evidence="6">
    <location>
        <begin position="691"/>
        <end position="759"/>
    </location>
</feature>
<sequence length="786" mass="89968">MDSIGGFHELESQFVYHHPKYNPIPHTQKSDKAFSSHDHSFQPLYLCPLPRSRKEKSDSLTYPVSYSPEYVGSTTTSEEDHPVLPLFWCNNQEFDVDGGCGICSGSNFGTDYYFCVECDRILHKECVQSPFKIKHPYHPEHFLQLSYRDPSAPDIKCLCCGRIATNLVYYCTICDVVEIDGKLSQLVYHHPKYQPIPQSQSLTAPFDEAVNNDLFFCPMARCLKDGTDRKIHPLISSPDYVASTISTHRGIDHSILPLYWCNNKEFDANGGCHICSDSNFGIDYYFCELCDGIYHKECVESPFIIKRPYHPEHSLQLSYRKSDAPDIECFCCGRGAKVMVHCCTKCEAVMHPICAMKSISFVVDQPKRHDHPLTLFPEQASLTCNICGLIRKNYPTYVCLRCRFVAHNDCMYSPSIIKISRHHHRISYASSLQYEEWSCGVCRKSIDGNYGAYRCDKCDDYAVHVRCAVRKDVWDGVELEGVPEEDDITQDVGPFKVISEGVILHFLHDHHLRLEVSILYDENKLCEACVMPIFEGSFYSCTECKFIVHETCAQSPRKIQHALHPHPLTLKVASRYEHDFFCCDACDRICAGFVYECHVGECTFDLDVRCASTSEPFAFQGHKHLLFLALHPDVKPVCEVCEVECHKQFNCIKCDFIVCIKCATLPYKARYKHDKHFLTILWGEEVCEKDWCEICERNLRDTDTTLFYWCNDCCTTLHIDCLFDDEPYVKPGLLLRADGKDIKVLGKRNLSRPLCDSCQYPCQGRIYMTAIGRACSFTCTANLYAG</sequence>
<evidence type="ECO:0000313" key="8">
    <source>
        <dbReference type="Proteomes" id="UP000029121"/>
    </source>
</evidence>
<dbReference type="EMBL" id="KB870806">
    <property type="protein sequence ID" value="EOA33653.1"/>
    <property type="molecule type" value="Genomic_DNA"/>
</dbReference>
<name>R0IAN5_9BRAS</name>
<dbReference type="Pfam" id="PF03107">
    <property type="entry name" value="C1_2"/>
    <property type="match status" value="5"/>
</dbReference>